<evidence type="ECO:0000256" key="4">
    <source>
        <dbReference type="ARBA" id="ARBA00022989"/>
    </source>
</evidence>
<evidence type="ECO:0000256" key="3">
    <source>
        <dbReference type="ARBA" id="ARBA00022968"/>
    </source>
</evidence>
<gene>
    <name evidence="7" type="ORF">COK98_08835</name>
</gene>
<dbReference type="InterPro" id="IPR050922">
    <property type="entry name" value="LytR/CpsA/Psr_CW_biosynth"/>
</dbReference>
<dbReference type="Gene3D" id="3.40.630.190">
    <property type="entry name" value="LCP protein"/>
    <property type="match status" value="1"/>
</dbReference>
<dbReference type="GO" id="GO:0071555">
    <property type="term" value="P:cell wall organization"/>
    <property type="evidence" value="ECO:0007669"/>
    <property type="project" value="UniProtKB-KW"/>
</dbReference>
<keyword evidence="3" id="KW-0735">Signal-anchor</keyword>
<dbReference type="Pfam" id="PF03816">
    <property type="entry name" value="LytR_cpsA_psr"/>
    <property type="match status" value="1"/>
</dbReference>
<feature type="domain" description="Cell envelope-related transcriptional attenuator" evidence="6">
    <location>
        <begin position="89"/>
        <end position="239"/>
    </location>
</feature>
<evidence type="ECO:0000256" key="2">
    <source>
        <dbReference type="ARBA" id="ARBA00022692"/>
    </source>
</evidence>
<evidence type="ECO:0000259" key="6">
    <source>
        <dbReference type="Pfam" id="PF03816"/>
    </source>
</evidence>
<dbReference type="InterPro" id="IPR004474">
    <property type="entry name" value="LytR_CpsA_psr"/>
</dbReference>
<dbReference type="PANTHER" id="PTHR33392:SF10">
    <property type="entry name" value="POLYISOPRENYL-TEICHOIC ACID--PEPTIDOGLYCAN TEICHOIC ACID TRANSFERASE TAGV"/>
    <property type="match status" value="1"/>
</dbReference>
<keyword evidence="5" id="KW-0472">Membrane</keyword>
<evidence type="ECO:0000256" key="5">
    <source>
        <dbReference type="SAM" id="Phobius"/>
    </source>
</evidence>
<sequence>MKKHYQYLLKQDVKKKRRRRALVSLLITTLIGSVFFYMFSTYSSLMEIYSGFNHDKSKLRVDDIHIAKEPFSVLIMGIEEYATDNQNGRTDTLIYSIINPKTKKVSLMSIPRDSLVTISERNTKNKINAAHAYGGEKMAIETVEDFLQVPVDHYVKINFEGFKKIVDSVDGITVDVPFDFKERSDIDYYKLIEFKQGQQVLNGEEALAYVRMRKDDPKGDHGRADRQRQVINAVAHKLNSTSTVFKIKDLSEIMAKHIKTSIPVSAGISLYKNFSGFNPSDIQTIHLEGEDKKINNIYYFVPDEKELQNIRTTLLKNLWQEELDLNSTKTNVNI</sequence>
<dbReference type="PANTHER" id="PTHR33392">
    <property type="entry name" value="POLYISOPRENYL-TEICHOIC ACID--PEPTIDOGLYCAN TEICHOIC ACID TRANSFERASE TAGU"/>
    <property type="match status" value="1"/>
</dbReference>
<dbReference type="RefSeq" id="WP_098659999.1">
    <property type="nucleotide sequence ID" value="NZ_NVDQ01000017.1"/>
</dbReference>
<evidence type="ECO:0000313" key="8">
    <source>
        <dbReference type="Proteomes" id="UP000226257"/>
    </source>
</evidence>
<organism evidence="7 8">
    <name type="scientific">Bacillus cereus</name>
    <dbReference type="NCBI Taxonomy" id="1396"/>
    <lineage>
        <taxon>Bacteria</taxon>
        <taxon>Bacillati</taxon>
        <taxon>Bacillota</taxon>
        <taxon>Bacilli</taxon>
        <taxon>Bacillales</taxon>
        <taxon>Bacillaceae</taxon>
        <taxon>Bacillus</taxon>
        <taxon>Bacillus cereus group</taxon>
    </lineage>
</organism>
<proteinExistence type="inferred from homology"/>
<keyword evidence="4 5" id="KW-1133">Transmembrane helix</keyword>
<evidence type="ECO:0000313" key="7">
    <source>
        <dbReference type="EMBL" id="PFV08633.1"/>
    </source>
</evidence>
<dbReference type="AlphaFoldDB" id="A0A9X7BDG1"/>
<reference evidence="7 8" key="1">
    <citation type="submission" date="2017-09" db="EMBL/GenBank/DDBJ databases">
        <title>Large-scale bioinformatics analysis of Bacillus genomes uncovers conserved roles of natural products in bacterial physiology.</title>
        <authorList>
            <consortium name="Agbiome Team Llc"/>
            <person name="Bleich R.M."/>
            <person name="Grubbs K.J."/>
            <person name="Santa Maria K.C."/>
            <person name="Allen S.E."/>
            <person name="Farag S."/>
            <person name="Shank E.A."/>
            <person name="Bowers A."/>
        </authorList>
    </citation>
    <scope>NUCLEOTIDE SEQUENCE [LARGE SCALE GENOMIC DNA]</scope>
    <source>
        <strain evidence="7 8">AFS060282</strain>
    </source>
</reference>
<comment type="similarity">
    <text evidence="1">Belongs to the LytR/CpsA/Psr (LCP) family.</text>
</comment>
<comment type="caution">
    <text evidence="7">The sequence shown here is derived from an EMBL/GenBank/DDBJ whole genome shotgun (WGS) entry which is preliminary data.</text>
</comment>
<dbReference type="Proteomes" id="UP000226257">
    <property type="component" value="Unassembled WGS sequence"/>
</dbReference>
<protein>
    <submittedName>
        <fullName evidence="7">LytR family transcriptional regulator</fullName>
    </submittedName>
</protein>
<feature type="transmembrane region" description="Helical" evidence="5">
    <location>
        <begin position="21"/>
        <end position="39"/>
    </location>
</feature>
<name>A0A9X7BDG1_BACCE</name>
<accession>A0A9X7BDG1</accession>
<keyword evidence="2 5" id="KW-0812">Transmembrane</keyword>
<evidence type="ECO:0000256" key="1">
    <source>
        <dbReference type="ARBA" id="ARBA00006068"/>
    </source>
</evidence>
<dbReference type="EMBL" id="NVDQ01000017">
    <property type="protein sequence ID" value="PFV08633.1"/>
    <property type="molecule type" value="Genomic_DNA"/>
</dbReference>
<dbReference type="NCBIfam" id="TIGR00350">
    <property type="entry name" value="lytR_cpsA_psr"/>
    <property type="match status" value="1"/>
</dbReference>